<dbReference type="Gene3D" id="3.30.420.40">
    <property type="match status" value="2"/>
</dbReference>
<feature type="compositionally biased region" description="Pro residues" evidence="1">
    <location>
        <begin position="157"/>
        <end position="166"/>
    </location>
</feature>
<dbReference type="CDD" id="cd10170">
    <property type="entry name" value="ASKHA_NBD_HSP70"/>
    <property type="match status" value="1"/>
</dbReference>
<evidence type="ECO:0008006" key="4">
    <source>
        <dbReference type="Google" id="ProtNLM"/>
    </source>
</evidence>
<organism evidence="2 3">
    <name type="scientific">Jaapia argillacea MUCL 33604</name>
    <dbReference type="NCBI Taxonomy" id="933084"/>
    <lineage>
        <taxon>Eukaryota</taxon>
        <taxon>Fungi</taxon>
        <taxon>Dikarya</taxon>
        <taxon>Basidiomycota</taxon>
        <taxon>Agaricomycotina</taxon>
        <taxon>Agaricomycetes</taxon>
        <taxon>Agaricomycetidae</taxon>
        <taxon>Jaapiales</taxon>
        <taxon>Jaapiaceae</taxon>
        <taxon>Jaapia</taxon>
    </lineage>
</organism>
<dbReference type="OrthoDB" id="2897675at2759"/>
<dbReference type="Proteomes" id="UP000027265">
    <property type="component" value="Unassembled WGS sequence"/>
</dbReference>
<dbReference type="InterPro" id="IPR035992">
    <property type="entry name" value="Ricin_B-like_lectins"/>
</dbReference>
<keyword evidence="3" id="KW-1185">Reference proteome</keyword>
<dbReference type="Gene3D" id="2.80.10.50">
    <property type="match status" value="1"/>
</dbReference>
<dbReference type="InParanoid" id="A0A067Q2F6"/>
<sequence>MNIKLERSNLGAISSRMLNLAPFSASLVDRTHPILRHQAYDSDDLADTKWDIEKKSNEYTLTNFKSGYHVHFPVSPANGDPVDAYSPNYGAALMKWNIRQSSIIGQYTISPALHNALYWDLGDHKGAKLKLRTNHDGNIYWQFFLDRAPTSSQPTTSPRPPTPAAPTNPSSSRAPNDAPKVDKPAHEDKRKVIFSMDVGTMSSMISFLLPGDEIVQVGRWPQSKGKTPVVPSRMTFNPGGQILYGYESQEEGTQVVAHFKRLVQGLWTPDSQQHIIPGISIASVYEHWIRFLFKRAKEVYDEKKRASDPGVDWNERLLVFPIPNGWTSIEETLLRETILAAGCVADKKNISFVAESDAVLHYLIKKGGVDFEDNKELIVCDAGGSTIEVALYQVITANPLKITEKTRAPSSSLDFLSPQPSRPIFMPYTNYNRTSQGIRARSAAGEDQGYDSDGEGGEDPTKPFRDAIATVKSAIDGLAKDNKPRTLVLTGGFCEVEEVHEQLSEYYETKGMVVAILPAQNAVVDGALYLCRGNAVVSHAASFGYGCSVLVPANPQEPGMEGRKALKFPNGSFMEGGWSPIIKYGQLVRDGERSERMFYTKTYGSKNADLSKVEIDLYARGKDGNPDWVFDKDGKFMKGFWPVATIQVDFSDLRGKLEKVERKRGFPFYKLEFEVEILFGSQSLQATVFWGKDGKGKKDASFVPPDDASYQWHRTW</sequence>
<feature type="compositionally biased region" description="Acidic residues" evidence="1">
    <location>
        <begin position="448"/>
        <end position="458"/>
    </location>
</feature>
<dbReference type="SUPFAM" id="SSF50370">
    <property type="entry name" value="Ricin B-like lectins"/>
    <property type="match status" value="1"/>
</dbReference>
<feature type="region of interest" description="Disordered" evidence="1">
    <location>
        <begin position="439"/>
        <end position="462"/>
    </location>
</feature>
<feature type="region of interest" description="Disordered" evidence="1">
    <location>
        <begin position="150"/>
        <end position="187"/>
    </location>
</feature>
<reference evidence="3" key="1">
    <citation type="journal article" date="2014" name="Proc. Natl. Acad. Sci. U.S.A.">
        <title>Extensive sampling of basidiomycete genomes demonstrates inadequacy of the white-rot/brown-rot paradigm for wood decay fungi.</title>
        <authorList>
            <person name="Riley R."/>
            <person name="Salamov A.A."/>
            <person name="Brown D.W."/>
            <person name="Nagy L.G."/>
            <person name="Floudas D."/>
            <person name="Held B.W."/>
            <person name="Levasseur A."/>
            <person name="Lombard V."/>
            <person name="Morin E."/>
            <person name="Otillar R."/>
            <person name="Lindquist E.A."/>
            <person name="Sun H."/>
            <person name="LaButti K.M."/>
            <person name="Schmutz J."/>
            <person name="Jabbour D."/>
            <person name="Luo H."/>
            <person name="Baker S.E."/>
            <person name="Pisabarro A.G."/>
            <person name="Walton J.D."/>
            <person name="Blanchette R.A."/>
            <person name="Henrissat B."/>
            <person name="Martin F."/>
            <person name="Cullen D."/>
            <person name="Hibbett D.S."/>
            <person name="Grigoriev I.V."/>
        </authorList>
    </citation>
    <scope>NUCLEOTIDE SEQUENCE [LARGE SCALE GENOMIC DNA]</scope>
    <source>
        <strain evidence="3">MUCL 33604</strain>
    </source>
</reference>
<protein>
    <recommendedName>
        <fullName evidence="4">Actin-like ATPase domain-containing protein</fullName>
    </recommendedName>
</protein>
<evidence type="ECO:0000256" key="1">
    <source>
        <dbReference type="SAM" id="MobiDB-lite"/>
    </source>
</evidence>
<dbReference type="AlphaFoldDB" id="A0A067Q2F6"/>
<dbReference type="EMBL" id="KL197713">
    <property type="protein sequence ID" value="KDQ61248.1"/>
    <property type="molecule type" value="Genomic_DNA"/>
</dbReference>
<accession>A0A067Q2F6</accession>
<proteinExistence type="predicted"/>
<gene>
    <name evidence="2" type="ORF">JAAARDRAFT_77233</name>
</gene>
<evidence type="ECO:0000313" key="3">
    <source>
        <dbReference type="Proteomes" id="UP000027265"/>
    </source>
</evidence>
<dbReference type="PANTHER" id="PTHR42749:SF1">
    <property type="entry name" value="CELL SHAPE-DETERMINING PROTEIN MREB"/>
    <property type="match status" value="1"/>
</dbReference>
<dbReference type="HOGENOM" id="CLU_385896_0_0_1"/>
<name>A0A067Q2F6_9AGAM</name>
<dbReference type="PANTHER" id="PTHR42749">
    <property type="entry name" value="CELL SHAPE-DETERMINING PROTEIN MREB"/>
    <property type="match status" value="1"/>
</dbReference>
<evidence type="ECO:0000313" key="2">
    <source>
        <dbReference type="EMBL" id="KDQ61248.1"/>
    </source>
</evidence>